<dbReference type="EMBL" id="JANSLD010000010">
    <property type="protein sequence ID" value="MCY1582410.1"/>
    <property type="molecule type" value="Genomic_DNA"/>
</dbReference>
<reference evidence="1" key="1">
    <citation type="journal article" date="2022" name="Int. J. Mol. Sci.">
        <title>Phenotypic and Genotypic Virulence Characterisation of Staphylococcus pettenkoferi Strains Isolated from Human Bloodstream and Diabetic Foot Infections.</title>
        <authorList>
            <person name="Magnan C."/>
            <person name="Ahmad-Mansour N."/>
            <person name="Pouget C."/>
            <person name="Morsli M."/>
            <person name="Huc-Brandt S."/>
            <person name="Pantel A."/>
            <person name="Dunyach-Remy C."/>
            <person name="Sotto A."/>
            <person name="Molle V."/>
            <person name="Lavigne J.-P."/>
        </authorList>
    </citation>
    <scope>NUCLEOTIDE SEQUENCE</scope>
    <source>
        <strain evidence="1">NSP012P</strain>
    </source>
</reference>
<dbReference type="RefSeq" id="WP_172592582.1">
    <property type="nucleotide sequence ID" value="NZ_JANSKN010000025.1"/>
</dbReference>
<proteinExistence type="predicted"/>
<reference evidence="1" key="2">
    <citation type="submission" date="2022-08" db="EMBL/GenBank/DDBJ databases">
        <authorList>
            <person name="Magnan C."/>
        </authorList>
    </citation>
    <scope>NUCLEOTIDE SEQUENCE</scope>
    <source>
        <strain evidence="1">NSP012P</strain>
    </source>
</reference>
<protein>
    <submittedName>
        <fullName evidence="1">Uncharacterized protein</fullName>
    </submittedName>
</protein>
<comment type="caution">
    <text evidence="1">The sequence shown here is derived from an EMBL/GenBank/DDBJ whole genome shotgun (WGS) entry which is preliminary data.</text>
</comment>
<keyword evidence="2" id="KW-1185">Reference proteome</keyword>
<evidence type="ECO:0000313" key="1">
    <source>
        <dbReference type="EMBL" id="MCY1582410.1"/>
    </source>
</evidence>
<organism evidence="1 2">
    <name type="scientific">Staphylococcus pettenkoferi</name>
    <dbReference type="NCBI Taxonomy" id="170573"/>
    <lineage>
        <taxon>Bacteria</taxon>
        <taxon>Bacillati</taxon>
        <taxon>Bacillota</taxon>
        <taxon>Bacilli</taxon>
        <taxon>Bacillales</taxon>
        <taxon>Staphylococcaceae</taxon>
        <taxon>Staphylococcus</taxon>
    </lineage>
</organism>
<sequence>MSEQSHLVSSYYSEESDLKMMRQGFKTEIDKRRNDETRSASIQLVIINNLKLYVENAGLTEQEIMMILNEGPKFNIHIIITGFYNDLFNSYLRQVKLANQLINQAIIISRLYDQNFVPTTNASKEPPLKKGDMYYFNNYDYKKIKLIDKE</sequence>
<accession>A0ABT4BIB5</accession>
<evidence type="ECO:0000313" key="2">
    <source>
        <dbReference type="Proteomes" id="UP001072952"/>
    </source>
</evidence>
<name>A0ABT4BIB5_9STAP</name>
<gene>
    <name evidence="1" type="ORF">NW133_02465</name>
</gene>
<dbReference type="Proteomes" id="UP001072952">
    <property type="component" value="Unassembled WGS sequence"/>
</dbReference>